<dbReference type="AlphaFoldDB" id="A0A511QIV4"/>
<comment type="similarity">
    <text evidence="1">Belongs to the UPF0352 family.</text>
</comment>
<reference evidence="2 3" key="1">
    <citation type="submission" date="2019-07" db="EMBL/GenBank/DDBJ databases">
        <title>Whole genome shotgun sequence of Vibrio sagamiensis NBRC 104589.</title>
        <authorList>
            <person name="Hosoyama A."/>
            <person name="Uohara A."/>
            <person name="Ohji S."/>
            <person name="Ichikawa N."/>
        </authorList>
    </citation>
    <scope>NUCLEOTIDE SEQUENCE [LARGE SCALE GENOMIC DNA]</scope>
    <source>
        <strain evidence="2 3">NBRC 104589</strain>
    </source>
</reference>
<evidence type="ECO:0000256" key="1">
    <source>
        <dbReference type="HAMAP-Rule" id="MF_00816"/>
    </source>
</evidence>
<dbReference type="InterPro" id="IPR009857">
    <property type="entry name" value="UPF0352"/>
</dbReference>
<sequence>MPITSKYTDEQVEKILAEVGAVLEKHAATPELTLMIAGNIATNVLNQKVAPSQRKAIAEKFAQALISSLEVPKTH</sequence>
<protein>
    <recommendedName>
        <fullName evidence="1">UPF0352 protein VSA01S_33670</fullName>
    </recommendedName>
</protein>
<dbReference type="EMBL" id="BJXJ01000046">
    <property type="protein sequence ID" value="GEM77255.1"/>
    <property type="molecule type" value="Genomic_DNA"/>
</dbReference>
<gene>
    <name evidence="2" type="ORF">VSA01S_33670</name>
</gene>
<dbReference type="Proteomes" id="UP000321922">
    <property type="component" value="Unassembled WGS sequence"/>
</dbReference>
<dbReference type="Gene3D" id="1.10.3390.10">
    <property type="entry name" value="YejL-like"/>
    <property type="match status" value="1"/>
</dbReference>
<dbReference type="RefSeq" id="WP_039981922.1">
    <property type="nucleotide sequence ID" value="NZ_BAOJ01000085.1"/>
</dbReference>
<name>A0A511QIV4_9VIBR</name>
<dbReference type="SUPFAM" id="SSF158651">
    <property type="entry name" value="YejL-like"/>
    <property type="match status" value="1"/>
</dbReference>
<dbReference type="HAMAP" id="MF_00816">
    <property type="entry name" value="UPF0352"/>
    <property type="match status" value="1"/>
</dbReference>
<organism evidence="2 3">
    <name type="scientific">Vibrio sagamiensis NBRC 104589</name>
    <dbReference type="NCBI Taxonomy" id="1219064"/>
    <lineage>
        <taxon>Bacteria</taxon>
        <taxon>Pseudomonadati</taxon>
        <taxon>Pseudomonadota</taxon>
        <taxon>Gammaproteobacteria</taxon>
        <taxon>Vibrionales</taxon>
        <taxon>Vibrionaceae</taxon>
        <taxon>Vibrio</taxon>
    </lineage>
</organism>
<dbReference type="InterPro" id="IPR023202">
    <property type="entry name" value="YejL_sf"/>
</dbReference>
<dbReference type="OrthoDB" id="5771474at2"/>
<comment type="caution">
    <text evidence="2">The sequence shown here is derived from an EMBL/GenBank/DDBJ whole genome shotgun (WGS) entry which is preliminary data.</text>
</comment>
<dbReference type="NCBIfam" id="NF010242">
    <property type="entry name" value="PRK13689.1"/>
    <property type="match status" value="1"/>
</dbReference>
<evidence type="ECO:0000313" key="3">
    <source>
        <dbReference type="Proteomes" id="UP000321922"/>
    </source>
</evidence>
<dbReference type="PIRSF" id="PIRSF006188">
    <property type="entry name" value="UCP006188"/>
    <property type="match status" value="1"/>
</dbReference>
<keyword evidence="3" id="KW-1185">Reference proteome</keyword>
<proteinExistence type="inferred from homology"/>
<accession>A0A511QIV4</accession>
<evidence type="ECO:0000313" key="2">
    <source>
        <dbReference type="EMBL" id="GEM77255.1"/>
    </source>
</evidence>
<dbReference type="Pfam" id="PF07208">
    <property type="entry name" value="DUF1414"/>
    <property type="match status" value="1"/>
</dbReference>